<evidence type="ECO:0000256" key="2">
    <source>
        <dbReference type="SAM" id="Phobius"/>
    </source>
</evidence>
<sequence length="1134" mass="130029">MGHSPTTYATREMGTHENERNMTPEHSPSEGIEFSRPTTENVIEGQGSCQTIKAAPLAERETLAWWFPQINNDEKKSFRIWLSRRSRALMLQISIASAVFVVNLALTAFAVSKYQSQNGVGVIYDGDCNTVKQLDQWLHLLINLLSTGLLSASNYCMQLRAAPTRDDIDRAHEADTWLDIGIPSWRNLGYISGWRRFTWILLAFSSVPLHLLYNSAVFQSLASNDYTIAVVKDSFLNGSTFNLTTAEQNREGDFAWDDSRVNPPQNYTKIIYDMQQAAMSNTYEQRNLSSCFDLYDDYWAPQGNGVFFVKNESVQTPAENSLLMYVSIFPRYDDWAKNMWAISNGTGSFVANSPTSPVTTWYLGPSHYEVSHCLVQRMESSTNRCRFEFSPPIMFAVCSLNFLKGGVMICVWVMRKWQNRDRQGLSEQERSQAMRDQILYTLGDAIASFMRKPDPSTKDMCLASKEDFLWKRPLSNQLRKQAPEPSRDAREWVFEPRLWMSSASLKRWCILLFICCIILAITGALLGLALHSLQHRKILTTMSGLWSLGFGALTPFTYLVLGLPRQDPAGLISNVLIANLPQLIISIIYIFYNTMLSTFLVQREFSLMYKSDRRKPLRVSEPTGIQRSSYFISLPLRYGLPLYATSAVMHWLISQSLFLARITAVFPDGEDDITNSFSTCGYSPIAVIIICKEWQLFIEKRNFRRLKLRTPCLEDFEYMVTRQRTLVEHVWLHIDFPRYICQACQWAALDPSLSQDNLVVKQALLKLFSILSKWGPVCTDLTLELSVQARSHPEHWFTNYLSGANHGAGNQLREADCKCHDPRRQSVDGRRVQSRGVLALQRIFEDVDLDLRETVPEVRAVTSFVLRRQVRVRFTDRTMQSLFEKLPRLNHLAWEPWREGLTSLKERLNDKKYASIIEKCLPKTLKSITMFEDFNEDHIPPLRQWTKDPTDVIRHGDPAVGAAFASRSRSLEQVSASYVVDARHFFQPPQPLWTWHKLQSLALTSQVLTDTARYTEIASLLRNAGVAALRMPSLNTMVLWNGRKGAACAFVYRRGTCPSITWRSTWDLKLGPSIVEPWERVATEFGHSRLWVRKHPLRHEVIGSHADAIYHLDLPCKVVDPVSLWQMREEKGRR</sequence>
<organism evidence="5 6">
    <name type="scientific">Seiridium cardinale</name>
    <dbReference type="NCBI Taxonomy" id="138064"/>
    <lineage>
        <taxon>Eukaryota</taxon>
        <taxon>Fungi</taxon>
        <taxon>Dikarya</taxon>
        <taxon>Ascomycota</taxon>
        <taxon>Pezizomycotina</taxon>
        <taxon>Sordariomycetes</taxon>
        <taxon>Xylariomycetidae</taxon>
        <taxon>Amphisphaeriales</taxon>
        <taxon>Sporocadaceae</taxon>
        <taxon>Seiridium</taxon>
    </lineage>
</organism>
<feature type="domain" description="DUF6536" evidence="3">
    <location>
        <begin position="87"/>
        <end position="236"/>
    </location>
</feature>
<feature type="domain" description="DUF6546" evidence="4">
    <location>
        <begin position="921"/>
        <end position="1120"/>
    </location>
</feature>
<feature type="transmembrane region" description="Helical" evidence="2">
    <location>
        <begin position="393"/>
        <end position="414"/>
    </location>
</feature>
<keyword evidence="2" id="KW-0472">Membrane</keyword>
<dbReference type="Pfam" id="PF20163">
    <property type="entry name" value="DUF6536"/>
    <property type="match status" value="1"/>
</dbReference>
<protein>
    <submittedName>
        <fullName evidence="5">Uncharacterized protein</fullName>
    </submittedName>
</protein>
<keyword evidence="2" id="KW-0812">Transmembrane</keyword>
<dbReference type="InterPro" id="IPR046676">
    <property type="entry name" value="DUF6546"/>
</dbReference>
<comment type="caution">
    <text evidence="5">The sequence shown here is derived from an EMBL/GenBank/DDBJ whole genome shotgun (WGS) entry which is preliminary data.</text>
</comment>
<feature type="transmembrane region" description="Helical" evidence="2">
    <location>
        <begin position="545"/>
        <end position="564"/>
    </location>
</feature>
<evidence type="ECO:0000313" key="6">
    <source>
        <dbReference type="Proteomes" id="UP001465668"/>
    </source>
</evidence>
<evidence type="ECO:0000259" key="4">
    <source>
        <dbReference type="Pfam" id="PF20183"/>
    </source>
</evidence>
<keyword evidence="2" id="KW-1133">Transmembrane helix</keyword>
<feature type="transmembrane region" description="Helical" evidence="2">
    <location>
        <begin position="89"/>
        <end position="111"/>
    </location>
</feature>
<reference evidence="5 6" key="1">
    <citation type="submission" date="2024-02" db="EMBL/GenBank/DDBJ databases">
        <title>First draft genome assembly of two strains of Seiridium cardinale.</title>
        <authorList>
            <person name="Emiliani G."/>
            <person name="Scali E."/>
        </authorList>
    </citation>
    <scope>NUCLEOTIDE SEQUENCE [LARGE SCALE GENOMIC DNA]</scope>
    <source>
        <strain evidence="5 6">BM-138-000479</strain>
    </source>
</reference>
<name>A0ABR2XL87_9PEZI</name>
<feature type="transmembrane region" description="Helical" evidence="2">
    <location>
        <begin position="571"/>
        <end position="592"/>
    </location>
</feature>
<evidence type="ECO:0000313" key="5">
    <source>
        <dbReference type="EMBL" id="KAK9774593.1"/>
    </source>
</evidence>
<dbReference type="EMBL" id="JARVKM010000040">
    <property type="protein sequence ID" value="KAK9774593.1"/>
    <property type="molecule type" value="Genomic_DNA"/>
</dbReference>
<evidence type="ECO:0000259" key="3">
    <source>
        <dbReference type="Pfam" id="PF20163"/>
    </source>
</evidence>
<feature type="compositionally biased region" description="Basic and acidic residues" evidence="1">
    <location>
        <begin position="13"/>
        <end position="23"/>
    </location>
</feature>
<accession>A0ABR2XL87</accession>
<proteinExistence type="predicted"/>
<evidence type="ECO:0000256" key="1">
    <source>
        <dbReference type="SAM" id="MobiDB-lite"/>
    </source>
</evidence>
<dbReference type="PANTHER" id="PTHR35395">
    <property type="entry name" value="DUF6536 DOMAIN-CONTAINING PROTEIN"/>
    <property type="match status" value="1"/>
</dbReference>
<feature type="region of interest" description="Disordered" evidence="1">
    <location>
        <begin position="1"/>
        <end position="34"/>
    </location>
</feature>
<dbReference type="InterPro" id="IPR046623">
    <property type="entry name" value="DUF6536"/>
</dbReference>
<gene>
    <name evidence="5" type="ORF">SCAR479_08678</name>
</gene>
<dbReference type="Pfam" id="PF20183">
    <property type="entry name" value="DUF6546"/>
    <property type="match status" value="1"/>
</dbReference>
<dbReference type="PANTHER" id="PTHR35395:SF1">
    <property type="entry name" value="DUF6536 DOMAIN-CONTAINING PROTEIN"/>
    <property type="match status" value="1"/>
</dbReference>
<keyword evidence="6" id="KW-1185">Reference proteome</keyword>
<dbReference type="Proteomes" id="UP001465668">
    <property type="component" value="Unassembled WGS sequence"/>
</dbReference>
<feature type="transmembrane region" description="Helical" evidence="2">
    <location>
        <begin position="508"/>
        <end position="533"/>
    </location>
</feature>